<dbReference type="GO" id="GO:0016020">
    <property type="term" value="C:membrane"/>
    <property type="evidence" value="ECO:0007669"/>
    <property type="project" value="UniProtKB-SubCell"/>
</dbReference>
<dbReference type="Pfam" id="PF07690">
    <property type="entry name" value="MFS_1"/>
    <property type="match status" value="1"/>
</dbReference>
<keyword evidence="4 5" id="KW-0472">Membrane</keyword>
<feature type="transmembrane region" description="Helical" evidence="5">
    <location>
        <begin position="354"/>
        <end position="374"/>
    </location>
</feature>
<feature type="transmembrane region" description="Helical" evidence="5">
    <location>
        <begin position="159"/>
        <end position="184"/>
    </location>
</feature>
<protein>
    <submittedName>
        <fullName evidence="7">Major facilitator superfamily domain-containing protein</fullName>
    </submittedName>
</protein>
<evidence type="ECO:0000256" key="5">
    <source>
        <dbReference type="SAM" id="Phobius"/>
    </source>
</evidence>
<organism evidence="7 8">
    <name type="scientific">Talaromyces proteolyticus</name>
    <dbReference type="NCBI Taxonomy" id="1131652"/>
    <lineage>
        <taxon>Eukaryota</taxon>
        <taxon>Fungi</taxon>
        <taxon>Dikarya</taxon>
        <taxon>Ascomycota</taxon>
        <taxon>Pezizomycotina</taxon>
        <taxon>Eurotiomycetes</taxon>
        <taxon>Eurotiomycetidae</taxon>
        <taxon>Eurotiales</taxon>
        <taxon>Trichocomaceae</taxon>
        <taxon>Talaromyces</taxon>
        <taxon>Talaromyces sect. Bacilispori</taxon>
    </lineage>
</organism>
<evidence type="ECO:0000256" key="3">
    <source>
        <dbReference type="ARBA" id="ARBA00022989"/>
    </source>
</evidence>
<feature type="transmembrane region" description="Helical" evidence="5">
    <location>
        <begin position="444"/>
        <end position="462"/>
    </location>
</feature>
<evidence type="ECO:0000256" key="2">
    <source>
        <dbReference type="ARBA" id="ARBA00022692"/>
    </source>
</evidence>
<dbReference type="PANTHER" id="PTHR23514:SF14">
    <property type="entry name" value="MAJOR FACILITATOR SUPERFAMILY (MFS) PROFILE DOMAIN-CONTAINING PROTEIN"/>
    <property type="match status" value="1"/>
</dbReference>
<dbReference type="InterPro" id="IPR036259">
    <property type="entry name" value="MFS_trans_sf"/>
</dbReference>
<dbReference type="PANTHER" id="PTHR23514">
    <property type="entry name" value="BYPASS OF STOP CODON PROTEIN 6"/>
    <property type="match status" value="1"/>
</dbReference>
<keyword evidence="3 5" id="KW-1133">Transmembrane helix</keyword>
<dbReference type="Gene3D" id="1.20.1250.20">
    <property type="entry name" value="MFS general substrate transporter like domains"/>
    <property type="match status" value="2"/>
</dbReference>
<dbReference type="EMBL" id="JAJTJA010000006">
    <property type="protein sequence ID" value="KAH8697439.1"/>
    <property type="molecule type" value="Genomic_DNA"/>
</dbReference>
<reference evidence="7" key="1">
    <citation type="submission" date="2021-12" db="EMBL/GenBank/DDBJ databases">
        <title>Convergent genome expansion in fungi linked to evolution of root-endophyte symbiosis.</title>
        <authorList>
            <consortium name="DOE Joint Genome Institute"/>
            <person name="Ke Y.-H."/>
            <person name="Bonito G."/>
            <person name="Liao H.-L."/>
            <person name="Looney B."/>
            <person name="Rojas-Flechas A."/>
            <person name="Nash J."/>
            <person name="Hameed K."/>
            <person name="Schadt C."/>
            <person name="Martin F."/>
            <person name="Crous P.W."/>
            <person name="Miettinen O."/>
            <person name="Magnuson J.K."/>
            <person name="Labbe J."/>
            <person name="Jacobson D."/>
            <person name="Doktycz M.J."/>
            <person name="Veneault-Fourrey C."/>
            <person name="Kuo A."/>
            <person name="Mondo S."/>
            <person name="Calhoun S."/>
            <person name="Riley R."/>
            <person name="Ohm R."/>
            <person name="LaButti K."/>
            <person name="Andreopoulos B."/>
            <person name="Pangilinan J."/>
            <person name="Nolan M."/>
            <person name="Tritt A."/>
            <person name="Clum A."/>
            <person name="Lipzen A."/>
            <person name="Daum C."/>
            <person name="Barry K."/>
            <person name="Grigoriev I.V."/>
            <person name="Vilgalys R."/>
        </authorList>
    </citation>
    <scope>NUCLEOTIDE SEQUENCE</scope>
    <source>
        <strain evidence="7">PMI_201</strain>
    </source>
</reference>
<dbReference type="FunFam" id="1.20.1250.20:FF:000308">
    <property type="entry name" value="MFS efflux transporter"/>
    <property type="match status" value="1"/>
</dbReference>
<feature type="transmembrane region" description="Helical" evidence="5">
    <location>
        <begin position="100"/>
        <end position="121"/>
    </location>
</feature>
<dbReference type="RefSeq" id="XP_046072140.1">
    <property type="nucleotide sequence ID" value="XM_046214056.1"/>
</dbReference>
<dbReference type="AlphaFoldDB" id="A0AAD4PY71"/>
<dbReference type="InterPro" id="IPR020846">
    <property type="entry name" value="MFS_dom"/>
</dbReference>
<feature type="transmembrane region" description="Helical" evidence="5">
    <location>
        <begin position="288"/>
        <end position="310"/>
    </location>
</feature>
<feature type="transmembrane region" description="Helical" evidence="5">
    <location>
        <begin position="233"/>
        <end position="253"/>
    </location>
</feature>
<evidence type="ECO:0000256" key="1">
    <source>
        <dbReference type="ARBA" id="ARBA00004141"/>
    </source>
</evidence>
<dbReference type="FunFam" id="1.20.1250.20:FF:000286">
    <property type="entry name" value="MFS efflux transporter"/>
    <property type="match status" value="1"/>
</dbReference>
<accession>A0AAD4PY71</accession>
<dbReference type="GO" id="GO:0022857">
    <property type="term" value="F:transmembrane transporter activity"/>
    <property type="evidence" value="ECO:0007669"/>
    <property type="project" value="InterPro"/>
</dbReference>
<keyword evidence="8" id="KW-1185">Reference proteome</keyword>
<evidence type="ECO:0000313" key="8">
    <source>
        <dbReference type="Proteomes" id="UP001201262"/>
    </source>
</evidence>
<evidence type="ECO:0000256" key="4">
    <source>
        <dbReference type="ARBA" id="ARBA00023136"/>
    </source>
</evidence>
<feature type="transmembrane region" description="Helical" evidence="5">
    <location>
        <begin position="330"/>
        <end position="347"/>
    </location>
</feature>
<dbReference type="InterPro" id="IPR011701">
    <property type="entry name" value="MFS"/>
</dbReference>
<comment type="subcellular location">
    <subcellularLocation>
        <location evidence="1">Membrane</location>
        <topology evidence="1">Multi-pass membrane protein</topology>
    </subcellularLocation>
</comment>
<dbReference type="Proteomes" id="UP001201262">
    <property type="component" value="Unassembled WGS sequence"/>
</dbReference>
<feature type="domain" description="Major facilitator superfamily (MFS) profile" evidence="6">
    <location>
        <begin position="72"/>
        <end position="466"/>
    </location>
</feature>
<dbReference type="SUPFAM" id="SSF103473">
    <property type="entry name" value="MFS general substrate transporter"/>
    <property type="match status" value="1"/>
</dbReference>
<name>A0AAD4PY71_9EURO</name>
<feature type="transmembrane region" description="Helical" evidence="5">
    <location>
        <begin position="380"/>
        <end position="402"/>
    </location>
</feature>
<evidence type="ECO:0000313" key="7">
    <source>
        <dbReference type="EMBL" id="KAH8697439.1"/>
    </source>
</evidence>
<dbReference type="InterPro" id="IPR051788">
    <property type="entry name" value="MFS_Transporter"/>
</dbReference>
<feature type="transmembrane region" description="Helical" evidence="5">
    <location>
        <begin position="414"/>
        <end position="438"/>
    </location>
</feature>
<gene>
    <name evidence="7" type="ORF">BGW36DRAFT_359230</name>
</gene>
<proteinExistence type="predicted"/>
<comment type="caution">
    <text evidence="7">The sequence shown here is derived from an EMBL/GenBank/DDBJ whole genome shotgun (WGS) entry which is preliminary data.</text>
</comment>
<sequence>MSATSAIELPQRAAFQPQRNNLNTLHVHLDNVSSSSSAAALEEQNEAVEAPPGVTVTTVKQRWNDPPLNKYKVAATFLSFVIVGANDAAYGALIPWLRSYYNLSTSLVSVIFITPFAGYTLATVSVTKIHMVLGQRGIAIIAPLCHIIPFIVLSVKPPFPVVICVYAIIGMGNGLVDAAWSAWIGDMVNANSIMGCLHASYGAGVSDTNVGSATVSPTVATSMIGAGLGWWTFYYIMAAVSVLELLGCTSMFWRETGAKFRENNARIETGTNSGAKNSRTVEAMKNRIVWTLALLLFIYMGVEVAIGGWLVEFMRQERNGENLESGLVSTGFWLGITLGRLVLGFVNDRLGERVALMIYLGLAIVFELLFWLIAQFVVSAVMVALLGFFIGPLFPVAMVVAAKLLPKHLHTAGIGFAAALGGGGAAVLPFLAGLIAQARGVQSLQPFALSLLVVLAGLWLVLPRKAAEHEA</sequence>
<feature type="transmembrane region" description="Helical" evidence="5">
    <location>
        <begin position="133"/>
        <end position="152"/>
    </location>
</feature>
<feature type="transmembrane region" description="Helical" evidence="5">
    <location>
        <begin position="73"/>
        <end position="93"/>
    </location>
</feature>
<dbReference type="PROSITE" id="PS50850">
    <property type="entry name" value="MFS"/>
    <property type="match status" value="1"/>
</dbReference>
<evidence type="ECO:0000259" key="6">
    <source>
        <dbReference type="PROSITE" id="PS50850"/>
    </source>
</evidence>
<keyword evidence="2 5" id="KW-0812">Transmembrane</keyword>
<dbReference type="GeneID" id="70244343"/>